<keyword evidence="5" id="KW-1133">Transmembrane helix</keyword>
<dbReference type="InterPro" id="IPR000157">
    <property type="entry name" value="TIR_dom"/>
</dbReference>
<dbReference type="InterPro" id="IPR015943">
    <property type="entry name" value="WD40/YVTN_repeat-like_dom_sf"/>
</dbReference>
<feature type="compositionally biased region" description="Basic and acidic residues" evidence="4">
    <location>
        <begin position="296"/>
        <end position="313"/>
    </location>
</feature>
<dbReference type="PRINTS" id="PR00320">
    <property type="entry name" value="GPROTEINBRPT"/>
</dbReference>
<evidence type="ECO:0000256" key="3">
    <source>
        <dbReference type="PROSITE-ProRule" id="PRU00221"/>
    </source>
</evidence>
<gene>
    <name evidence="7" type="ORF">IQ266_21780</name>
</gene>
<dbReference type="SMART" id="SM00255">
    <property type="entry name" value="TIR"/>
    <property type="match status" value="1"/>
</dbReference>
<feature type="repeat" description="WD" evidence="3">
    <location>
        <begin position="473"/>
        <end position="514"/>
    </location>
</feature>
<feature type="non-terminal residue" evidence="7">
    <location>
        <position position="670"/>
    </location>
</feature>
<name>A0A928Z5V1_9CYAN</name>
<evidence type="ECO:0000256" key="5">
    <source>
        <dbReference type="SAM" id="Phobius"/>
    </source>
</evidence>
<keyword evidence="5" id="KW-0472">Membrane</keyword>
<proteinExistence type="predicted"/>
<dbReference type="AlphaFoldDB" id="A0A928Z5V1"/>
<evidence type="ECO:0000256" key="2">
    <source>
        <dbReference type="ARBA" id="ARBA00022737"/>
    </source>
</evidence>
<evidence type="ECO:0000313" key="8">
    <source>
        <dbReference type="Proteomes" id="UP000625316"/>
    </source>
</evidence>
<dbReference type="EMBL" id="JADEXQ010000102">
    <property type="protein sequence ID" value="MBE9032372.1"/>
    <property type="molecule type" value="Genomic_DNA"/>
</dbReference>
<dbReference type="InterPro" id="IPR035897">
    <property type="entry name" value="Toll_tir_struct_dom_sf"/>
</dbReference>
<dbReference type="PROSITE" id="PS50104">
    <property type="entry name" value="TIR"/>
    <property type="match status" value="1"/>
</dbReference>
<keyword evidence="2" id="KW-0677">Repeat</keyword>
<dbReference type="CDD" id="cd00200">
    <property type="entry name" value="WD40"/>
    <property type="match status" value="1"/>
</dbReference>
<keyword evidence="1 3" id="KW-0853">WD repeat</keyword>
<dbReference type="PROSITE" id="PS50082">
    <property type="entry name" value="WD_REPEATS_2"/>
    <property type="match status" value="5"/>
</dbReference>
<reference evidence="7" key="1">
    <citation type="submission" date="2020-10" db="EMBL/GenBank/DDBJ databases">
        <authorList>
            <person name="Castelo-Branco R."/>
            <person name="Eusebio N."/>
            <person name="Adriana R."/>
            <person name="Vieira A."/>
            <person name="Brugerolle De Fraissinette N."/>
            <person name="Rezende De Castro R."/>
            <person name="Schneider M.P."/>
            <person name="Vasconcelos V."/>
            <person name="Leao P.N."/>
        </authorList>
    </citation>
    <scope>NUCLEOTIDE SEQUENCE</scope>
    <source>
        <strain evidence="7">LEGE 11480</strain>
    </source>
</reference>
<feature type="compositionally biased region" description="Low complexity" evidence="4">
    <location>
        <begin position="355"/>
        <end position="364"/>
    </location>
</feature>
<dbReference type="PROSITE" id="PS50294">
    <property type="entry name" value="WD_REPEATS_REGION"/>
    <property type="match status" value="5"/>
</dbReference>
<dbReference type="Proteomes" id="UP000625316">
    <property type="component" value="Unassembled WGS sequence"/>
</dbReference>
<protein>
    <submittedName>
        <fullName evidence="7">TIR domain-containing protein</fullName>
    </submittedName>
</protein>
<evidence type="ECO:0000313" key="7">
    <source>
        <dbReference type="EMBL" id="MBE9032372.1"/>
    </source>
</evidence>
<keyword evidence="8" id="KW-1185">Reference proteome</keyword>
<feature type="repeat" description="WD" evidence="3">
    <location>
        <begin position="602"/>
        <end position="643"/>
    </location>
</feature>
<feature type="region of interest" description="Disordered" evidence="4">
    <location>
        <begin position="272"/>
        <end position="395"/>
    </location>
</feature>
<dbReference type="Gene3D" id="3.40.50.10140">
    <property type="entry name" value="Toll/interleukin-1 receptor homology (TIR) domain"/>
    <property type="match status" value="1"/>
</dbReference>
<feature type="compositionally biased region" description="Basic and acidic residues" evidence="4">
    <location>
        <begin position="272"/>
        <end position="283"/>
    </location>
</feature>
<feature type="repeat" description="WD" evidence="3">
    <location>
        <begin position="516"/>
        <end position="557"/>
    </location>
</feature>
<dbReference type="RefSeq" id="WP_264327192.1">
    <property type="nucleotide sequence ID" value="NZ_JADEXQ010000102.1"/>
</dbReference>
<evidence type="ECO:0000256" key="1">
    <source>
        <dbReference type="ARBA" id="ARBA00022574"/>
    </source>
</evidence>
<organism evidence="7 8">
    <name type="scientific">Romeriopsis navalis LEGE 11480</name>
    <dbReference type="NCBI Taxonomy" id="2777977"/>
    <lineage>
        <taxon>Bacteria</taxon>
        <taxon>Bacillati</taxon>
        <taxon>Cyanobacteriota</taxon>
        <taxon>Cyanophyceae</taxon>
        <taxon>Leptolyngbyales</taxon>
        <taxon>Leptolyngbyaceae</taxon>
        <taxon>Romeriopsis</taxon>
        <taxon>Romeriopsis navalis</taxon>
    </lineage>
</organism>
<dbReference type="Gene3D" id="2.130.10.10">
    <property type="entry name" value="YVTN repeat-like/Quinoprotein amine dehydrogenase"/>
    <property type="match status" value="3"/>
</dbReference>
<dbReference type="InterPro" id="IPR020472">
    <property type="entry name" value="WD40_PAC1"/>
</dbReference>
<dbReference type="Pfam" id="PF13676">
    <property type="entry name" value="TIR_2"/>
    <property type="match status" value="1"/>
</dbReference>
<dbReference type="InterPro" id="IPR019775">
    <property type="entry name" value="WD40_repeat_CS"/>
</dbReference>
<dbReference type="GO" id="GO:0007165">
    <property type="term" value="P:signal transduction"/>
    <property type="evidence" value="ECO:0007669"/>
    <property type="project" value="InterPro"/>
</dbReference>
<dbReference type="InterPro" id="IPR001680">
    <property type="entry name" value="WD40_rpt"/>
</dbReference>
<comment type="caution">
    <text evidence="7">The sequence shown here is derived from an EMBL/GenBank/DDBJ whole genome shotgun (WGS) entry which is preliminary data.</text>
</comment>
<evidence type="ECO:0000259" key="6">
    <source>
        <dbReference type="PROSITE" id="PS50104"/>
    </source>
</evidence>
<dbReference type="PANTHER" id="PTHR19848">
    <property type="entry name" value="WD40 REPEAT PROTEIN"/>
    <property type="match status" value="1"/>
</dbReference>
<dbReference type="Pfam" id="PF00400">
    <property type="entry name" value="WD40"/>
    <property type="match status" value="5"/>
</dbReference>
<dbReference type="SUPFAM" id="SSF50998">
    <property type="entry name" value="Quinoprotein alcohol dehydrogenase-like"/>
    <property type="match status" value="1"/>
</dbReference>
<dbReference type="SUPFAM" id="SSF52200">
    <property type="entry name" value="Toll/Interleukin receptor TIR domain"/>
    <property type="match status" value="1"/>
</dbReference>
<dbReference type="PROSITE" id="PS00678">
    <property type="entry name" value="WD_REPEATS_1"/>
    <property type="match status" value="3"/>
</dbReference>
<feature type="transmembrane region" description="Helical" evidence="5">
    <location>
        <begin position="229"/>
        <end position="252"/>
    </location>
</feature>
<evidence type="ECO:0000256" key="4">
    <source>
        <dbReference type="SAM" id="MobiDB-lite"/>
    </source>
</evidence>
<feature type="domain" description="TIR" evidence="6">
    <location>
        <begin position="23"/>
        <end position="155"/>
    </location>
</feature>
<feature type="compositionally biased region" description="Basic and acidic residues" evidence="4">
    <location>
        <begin position="365"/>
        <end position="381"/>
    </location>
</feature>
<accession>A0A928Z5V1</accession>
<keyword evidence="5" id="KW-0812">Transmembrane</keyword>
<dbReference type="SMART" id="SM00320">
    <property type="entry name" value="WD40"/>
    <property type="match status" value="5"/>
</dbReference>
<dbReference type="PANTHER" id="PTHR19848:SF8">
    <property type="entry name" value="F-BOX AND WD REPEAT DOMAIN CONTAINING 7"/>
    <property type="match status" value="1"/>
</dbReference>
<sequence>MSLKPIDDLCVSDWVVGMAELVNQSDVFISYSRVDKSFVEGLHQALETADRETWVDWADIEPTEDWRSAIQTGIDGAYNFVFVLSPDSVMSEVCQWEINYALENNKRLVPVMYRDCASLLDKQNKAHAALDRHNWLWFQDADNFDASFASLVSAIDTDLAHVQQHTRLLQRAKEWEQAERNRSGLLRGHNLAEAEQWLALGANKEPRATTLQGEYIAASRKSERGRKRLLAAGAGGVAMLSLGAAAGLFTLLERAQKSEAATKVALEKSEASEARAKENESKAQAEQQIAQRQRKRAEESEAETKAALEKSEENAAIAQRQRKRAEDALQAAQVSEQRAKQQEQVARRQQRRAEQQTQIAQQRKQQAETARRAEATQRQRAEQQTLIAQTQTREAKRQTVFAEQQTAIAEIREGAARAKNWANTSNAAVGLTLAMAITDRSQRGQPAVYTPTITTATDALLLSLQTSQERNQLKGHSNSVFSVAFSPDGKRIVSGSWDKTLRLWDAQTGQPIGQPLKGHSNYVWSVAFSPDGKRIVSGSWDNTLRLWDAQTGQPIGQPLKGHSNAVWSVAFSPDGKRIVSGSWDQTPRLWDAQTGQPIGQPLKGHLNAVLSVAFSPDGKRIVSGSWDQTLRLWDAQTGQPIGQPLKGHSNAVWSVAFSPDGKRIVSGSWD</sequence>
<dbReference type="InterPro" id="IPR011047">
    <property type="entry name" value="Quinoprotein_ADH-like_sf"/>
</dbReference>
<feature type="repeat" description="WD" evidence="3">
    <location>
        <begin position="559"/>
        <end position="600"/>
    </location>
</feature>
<feature type="repeat" description="WD" evidence="3">
    <location>
        <begin position="645"/>
        <end position="670"/>
    </location>
</feature>